<proteinExistence type="predicted"/>
<dbReference type="Proteomes" id="UP000595140">
    <property type="component" value="Unassembled WGS sequence"/>
</dbReference>
<dbReference type="PANTHER" id="PTHR38925:SF1">
    <property type="entry name" value="PROTEIN, PUTATIVE-RELATED"/>
    <property type="match status" value="1"/>
</dbReference>
<dbReference type="AlphaFoldDB" id="A0A484NLQ4"/>
<evidence type="ECO:0000313" key="2">
    <source>
        <dbReference type="Proteomes" id="UP000595140"/>
    </source>
</evidence>
<keyword evidence="2" id="KW-1185">Reference proteome</keyword>
<reference evidence="1 2" key="1">
    <citation type="submission" date="2018-04" db="EMBL/GenBank/DDBJ databases">
        <authorList>
            <person name="Vogel A."/>
        </authorList>
    </citation>
    <scope>NUCLEOTIDE SEQUENCE [LARGE SCALE GENOMIC DNA]</scope>
</reference>
<gene>
    <name evidence="1" type="ORF">CCAM_LOCUS43981</name>
</gene>
<dbReference type="PANTHER" id="PTHR38925">
    <property type="entry name" value="PROTEIN, PUTATIVE-RELATED"/>
    <property type="match status" value="1"/>
</dbReference>
<sequence>MGLHILLLAKLKLFKATSHGLHTPITFLLLGPCILKLVSSFKSFGQVWHDMLHSLRLFCFQTRHIMTAADEPRRGRLQALRSFFEQLMLSPRNYNSGRFVDADEESLRSLVMIPF</sequence>
<dbReference type="EMBL" id="OOIL02006793">
    <property type="protein sequence ID" value="VFR02206.1"/>
    <property type="molecule type" value="Genomic_DNA"/>
</dbReference>
<evidence type="ECO:0000313" key="1">
    <source>
        <dbReference type="EMBL" id="VFR02206.1"/>
    </source>
</evidence>
<accession>A0A484NLQ4</accession>
<name>A0A484NLQ4_9ASTE</name>
<organism evidence="1 2">
    <name type="scientific">Cuscuta campestris</name>
    <dbReference type="NCBI Taxonomy" id="132261"/>
    <lineage>
        <taxon>Eukaryota</taxon>
        <taxon>Viridiplantae</taxon>
        <taxon>Streptophyta</taxon>
        <taxon>Embryophyta</taxon>
        <taxon>Tracheophyta</taxon>
        <taxon>Spermatophyta</taxon>
        <taxon>Magnoliopsida</taxon>
        <taxon>eudicotyledons</taxon>
        <taxon>Gunneridae</taxon>
        <taxon>Pentapetalae</taxon>
        <taxon>asterids</taxon>
        <taxon>lamiids</taxon>
        <taxon>Solanales</taxon>
        <taxon>Convolvulaceae</taxon>
        <taxon>Cuscuteae</taxon>
        <taxon>Cuscuta</taxon>
        <taxon>Cuscuta subgen. Grammica</taxon>
        <taxon>Cuscuta sect. Cleistogrammica</taxon>
    </lineage>
</organism>
<protein>
    <submittedName>
        <fullName evidence="1">Uncharacterized protein</fullName>
    </submittedName>
</protein>